<dbReference type="InterPro" id="IPR035992">
    <property type="entry name" value="Ricin_B-like_lectins"/>
</dbReference>
<dbReference type="InterPro" id="IPR036716">
    <property type="entry name" value="Pest_crys_N_sf"/>
</dbReference>
<comment type="similarity">
    <text evidence="1">Belongs to the delta endotoxin family.</text>
</comment>
<dbReference type="AlphaFoldDB" id="C6VUR9"/>
<dbReference type="Gene3D" id="1.20.190.10">
    <property type="entry name" value="Pesticidal crystal protein, N-terminal domain"/>
    <property type="match status" value="1"/>
</dbReference>
<dbReference type="Gene3D" id="2.80.10.50">
    <property type="match status" value="2"/>
</dbReference>
<proteinExistence type="inferred from homology"/>
<evidence type="ECO:0000313" key="6">
    <source>
        <dbReference type="EMBL" id="ACT93056.1"/>
    </source>
</evidence>
<name>C6VUR9_DYAFD</name>
<feature type="domain" description="Ricin B lectin" evidence="5">
    <location>
        <begin position="45"/>
        <end position="130"/>
    </location>
</feature>
<gene>
    <name evidence="6" type="ordered locus">Dfer_1817</name>
</gene>
<dbReference type="eggNOG" id="COG3507">
    <property type="taxonomic scope" value="Bacteria"/>
</dbReference>
<keyword evidence="3" id="KW-0749">Sporulation</keyword>
<dbReference type="CDD" id="cd00161">
    <property type="entry name" value="beta-trefoil_Ricin-like"/>
    <property type="match status" value="1"/>
</dbReference>
<keyword evidence="4" id="KW-0843">Virulence</keyword>
<dbReference type="HOGENOM" id="CLU_688368_0_0_10"/>
<dbReference type="KEGG" id="dfe:Dfer_1817"/>
<dbReference type="GO" id="GO:0090729">
    <property type="term" value="F:toxin activity"/>
    <property type="evidence" value="ECO:0007669"/>
    <property type="project" value="UniProtKB-KW"/>
</dbReference>
<keyword evidence="6" id="KW-0430">Lectin</keyword>
<keyword evidence="7" id="KW-1185">Reference proteome</keyword>
<dbReference type="Proteomes" id="UP000002011">
    <property type="component" value="Chromosome"/>
</dbReference>
<evidence type="ECO:0000259" key="5">
    <source>
        <dbReference type="Pfam" id="PF14200"/>
    </source>
</evidence>
<evidence type="ECO:0000256" key="1">
    <source>
        <dbReference type="ARBA" id="ARBA00007819"/>
    </source>
</evidence>
<keyword evidence="2" id="KW-0800">Toxin</keyword>
<dbReference type="OrthoDB" id="9765957at2"/>
<dbReference type="Pfam" id="PF14200">
    <property type="entry name" value="RicinB_lectin_2"/>
    <property type="match status" value="1"/>
</dbReference>
<protein>
    <submittedName>
        <fullName evidence="6">Ricin B lectin</fullName>
    </submittedName>
</protein>
<dbReference type="InterPro" id="IPR000772">
    <property type="entry name" value="Ricin_B_lectin"/>
</dbReference>
<evidence type="ECO:0000256" key="4">
    <source>
        <dbReference type="ARBA" id="ARBA00023026"/>
    </source>
</evidence>
<dbReference type="GO" id="GO:0030435">
    <property type="term" value="P:sporulation resulting in formation of a cellular spore"/>
    <property type="evidence" value="ECO:0007669"/>
    <property type="project" value="UniProtKB-KW"/>
</dbReference>
<dbReference type="EMBL" id="CP001619">
    <property type="protein sequence ID" value="ACT93056.1"/>
    <property type="molecule type" value="Genomic_DNA"/>
</dbReference>
<dbReference type="RefSeq" id="WP_015811310.1">
    <property type="nucleotide sequence ID" value="NC_013037.1"/>
</dbReference>
<evidence type="ECO:0000256" key="2">
    <source>
        <dbReference type="ARBA" id="ARBA00022656"/>
    </source>
</evidence>
<organism evidence="6 7">
    <name type="scientific">Dyadobacter fermentans (strain ATCC 700827 / DSM 18053 / CIP 107007 / KCTC 52180 / NS114)</name>
    <dbReference type="NCBI Taxonomy" id="471854"/>
    <lineage>
        <taxon>Bacteria</taxon>
        <taxon>Pseudomonadati</taxon>
        <taxon>Bacteroidota</taxon>
        <taxon>Cytophagia</taxon>
        <taxon>Cytophagales</taxon>
        <taxon>Spirosomataceae</taxon>
        <taxon>Dyadobacter</taxon>
    </lineage>
</organism>
<dbReference type="SUPFAM" id="SSF50370">
    <property type="entry name" value="Ricin B-like lectins"/>
    <property type="match status" value="1"/>
</dbReference>
<dbReference type="GO" id="GO:0030246">
    <property type="term" value="F:carbohydrate binding"/>
    <property type="evidence" value="ECO:0007669"/>
    <property type="project" value="UniProtKB-KW"/>
</dbReference>
<dbReference type="STRING" id="471854.Dfer_1817"/>
<evidence type="ECO:0000256" key="3">
    <source>
        <dbReference type="ARBA" id="ARBA00022969"/>
    </source>
</evidence>
<reference evidence="6 7" key="1">
    <citation type="journal article" date="2009" name="Stand. Genomic Sci.">
        <title>Complete genome sequence of Dyadobacter fermentans type strain (NS114).</title>
        <authorList>
            <person name="Lang E."/>
            <person name="Lapidus A."/>
            <person name="Chertkov O."/>
            <person name="Brettin T."/>
            <person name="Detter J.C."/>
            <person name="Han C."/>
            <person name="Copeland A."/>
            <person name="Glavina Del Rio T."/>
            <person name="Nolan M."/>
            <person name="Chen F."/>
            <person name="Lucas S."/>
            <person name="Tice H."/>
            <person name="Cheng J.F."/>
            <person name="Land M."/>
            <person name="Hauser L."/>
            <person name="Chang Y.J."/>
            <person name="Jeffries C.D."/>
            <person name="Kopitz M."/>
            <person name="Bruce D."/>
            <person name="Goodwin L."/>
            <person name="Pitluck S."/>
            <person name="Ovchinnikova G."/>
            <person name="Pati A."/>
            <person name="Ivanova N."/>
            <person name="Mavrommatis K."/>
            <person name="Chen A."/>
            <person name="Palaniappan K."/>
            <person name="Chain P."/>
            <person name="Bristow J."/>
            <person name="Eisen J.A."/>
            <person name="Markowitz V."/>
            <person name="Hugenholtz P."/>
            <person name="Goker M."/>
            <person name="Rohde M."/>
            <person name="Kyrpides N.C."/>
            <person name="Klenk H.P."/>
        </authorList>
    </citation>
    <scope>NUCLEOTIDE SEQUENCE [LARGE SCALE GENOMIC DNA]</scope>
    <source>
        <strain evidence="7">ATCC 700827 / DSM 18053 / CIP 107007 / KCTC 52180 / NS114</strain>
    </source>
</reference>
<evidence type="ECO:0000313" key="7">
    <source>
        <dbReference type="Proteomes" id="UP000002011"/>
    </source>
</evidence>
<accession>C6VUR9</accession>
<sequence length="400" mass="45247">MAFKPLGKQHYYLIAKHSGKALGFSSDTLGNGLRQMALDPNNNLQKFRFDPGNNFHWLVMPHYGRYVAVHDSSQADGVPVILWQWAPTQENIRFRLEPAGGGYYRIKAVHSEKFFDVYLAKTTDDAGVVQHSLMASENQLFKPVPVIDQAVGANATSYAEVNELIRTGALGLIGLIPDGGGALKFLVGLFWTEHNKLADLWDQMKSYVDVRVRELLKEAQLKQLREMLAGQLKVLNEIKNSPGLKGTKLEDVILKIVEKEPHFLEQSKEVLPYMVGLGTIMITLRHMMVANYKDLFGKDPDQETLDSNKAKLRSSIKEYSDAVNKSKVELLEWRMSHIKDRNDDQQAGVGWTSTVRDTYDGWSMEWHIYENGNGDEDYKVRAQTLCNSAETRLGLNMNVN</sequence>
<dbReference type="SUPFAM" id="SSF56849">
    <property type="entry name" value="delta-Endotoxin (insectocide), N-terminal domain"/>
    <property type="match status" value="1"/>
</dbReference>